<keyword evidence="2" id="KW-0378">Hydrolase</keyword>
<evidence type="ECO:0000259" key="4">
    <source>
        <dbReference type="PROSITE" id="PS50106"/>
    </source>
</evidence>
<dbReference type="AlphaFoldDB" id="A0A7Y0AAP1"/>
<dbReference type="Proteomes" id="UP000559626">
    <property type="component" value="Unassembled WGS sequence"/>
</dbReference>
<dbReference type="InterPro" id="IPR001940">
    <property type="entry name" value="Peptidase_S1C"/>
</dbReference>
<protein>
    <submittedName>
        <fullName evidence="5">PDZ domain-containing protein</fullName>
    </submittedName>
</protein>
<dbReference type="PANTHER" id="PTHR43343:SF3">
    <property type="entry name" value="PROTEASE DO-LIKE 8, CHLOROPLASTIC"/>
    <property type="match status" value="1"/>
</dbReference>
<dbReference type="InterPro" id="IPR001478">
    <property type="entry name" value="PDZ"/>
</dbReference>
<reference evidence="5 6" key="1">
    <citation type="submission" date="2020-04" db="EMBL/GenBank/DDBJ databases">
        <title>Hymenobacter polaris sp. nov., isolated from Arctic soil.</title>
        <authorList>
            <person name="Dahal R.H."/>
        </authorList>
    </citation>
    <scope>NUCLEOTIDE SEQUENCE [LARGE SCALE GENOMIC DNA]</scope>
    <source>
        <strain evidence="5 6">RP-2-7</strain>
    </source>
</reference>
<name>A0A7Y0AAP1_9BACT</name>
<feature type="domain" description="PDZ" evidence="4">
    <location>
        <begin position="279"/>
        <end position="385"/>
    </location>
</feature>
<dbReference type="SUPFAM" id="SSF50494">
    <property type="entry name" value="Trypsin-like serine proteases"/>
    <property type="match status" value="1"/>
</dbReference>
<accession>A0A7Y0AAP1</accession>
<dbReference type="InterPro" id="IPR009003">
    <property type="entry name" value="Peptidase_S1_PA"/>
</dbReference>
<proteinExistence type="predicted"/>
<dbReference type="PRINTS" id="PR00834">
    <property type="entry name" value="PROTEASES2C"/>
</dbReference>
<evidence type="ECO:0000256" key="1">
    <source>
        <dbReference type="ARBA" id="ARBA00022670"/>
    </source>
</evidence>
<dbReference type="GO" id="GO:0004252">
    <property type="term" value="F:serine-type endopeptidase activity"/>
    <property type="evidence" value="ECO:0007669"/>
    <property type="project" value="InterPro"/>
</dbReference>
<organism evidence="5 6">
    <name type="scientific">Hymenobacter polaris</name>
    <dbReference type="NCBI Taxonomy" id="2682546"/>
    <lineage>
        <taxon>Bacteria</taxon>
        <taxon>Pseudomonadati</taxon>
        <taxon>Bacteroidota</taxon>
        <taxon>Cytophagia</taxon>
        <taxon>Cytophagales</taxon>
        <taxon>Hymenobacteraceae</taxon>
        <taxon>Hymenobacter</taxon>
    </lineage>
</organism>
<keyword evidence="6" id="KW-1185">Reference proteome</keyword>
<dbReference type="PROSITE" id="PS50106">
    <property type="entry name" value="PDZ"/>
    <property type="match status" value="1"/>
</dbReference>
<dbReference type="Pfam" id="PF13365">
    <property type="entry name" value="Trypsin_2"/>
    <property type="match status" value="1"/>
</dbReference>
<evidence type="ECO:0000313" key="5">
    <source>
        <dbReference type="EMBL" id="NML63859.1"/>
    </source>
</evidence>
<dbReference type="SUPFAM" id="SSF50156">
    <property type="entry name" value="PDZ domain-like"/>
    <property type="match status" value="2"/>
</dbReference>
<feature type="region of interest" description="Disordered" evidence="3">
    <location>
        <begin position="30"/>
        <end position="55"/>
    </location>
</feature>
<evidence type="ECO:0000313" key="6">
    <source>
        <dbReference type="Proteomes" id="UP000559626"/>
    </source>
</evidence>
<dbReference type="RefSeq" id="WP_169529192.1">
    <property type="nucleotide sequence ID" value="NZ_JABBGH010000001.1"/>
</dbReference>
<gene>
    <name evidence="5" type="ORF">HHL22_01445</name>
</gene>
<dbReference type="Pfam" id="PF13180">
    <property type="entry name" value="PDZ_2"/>
    <property type="match status" value="1"/>
</dbReference>
<dbReference type="SMART" id="SM00228">
    <property type="entry name" value="PDZ"/>
    <property type="match status" value="2"/>
</dbReference>
<dbReference type="GO" id="GO:0006508">
    <property type="term" value="P:proteolysis"/>
    <property type="evidence" value="ECO:0007669"/>
    <property type="project" value="UniProtKB-KW"/>
</dbReference>
<dbReference type="PROSITE" id="PS51257">
    <property type="entry name" value="PROKAR_LIPOPROTEIN"/>
    <property type="match status" value="1"/>
</dbReference>
<sequence length="506" mass="51880">MKKIQSTTGLLAGIFGAALLLGGCSGKTGKQGPATAGAPAPTTGSPLQITTAPASSAPSPMADFVVAARVASPAVVHIKTTYAATPETEAYGQPYGAPGGERVARASGSGILITPDGYIATNNHVVENASAIQVILPDKRQFAAELVGRDPNTDLALLKIAATELPTLQFGNSDSVQVGQWVVAVGYPFSLNTTVTAGIVSAKARSIGIINRPRRSNDGEPDQAPAGNAGVESFIQTDAAINPGNSGGALVNTRGELVGINSAIASQTGSYAGYAFAIPVNLAKKILGDLQQFGTVRRGVLGVAFPAPAAEEQYLRQQGLQPGAVAGVYITGVLPGSAAATAGLREGDVIQRIDGVTLSSSAEFSERVARHRPGDVVQLTYLRDRTPSTVSVTLKGEPTTAEAPSNTAALTTIREKLGARFAPLPDALRQRYQLRAGVLVAEVREGGFFAQLGVPSGTVIAFINGQSIATPQDIDAALLAAQRGLIQLLAIAPDGSRVVFNFSLGT</sequence>
<dbReference type="InterPro" id="IPR051201">
    <property type="entry name" value="Chloro_Bact_Ser_Proteases"/>
</dbReference>
<evidence type="ECO:0000256" key="3">
    <source>
        <dbReference type="SAM" id="MobiDB-lite"/>
    </source>
</evidence>
<dbReference type="PANTHER" id="PTHR43343">
    <property type="entry name" value="PEPTIDASE S12"/>
    <property type="match status" value="1"/>
</dbReference>
<comment type="caution">
    <text evidence="5">The sequence shown here is derived from an EMBL/GenBank/DDBJ whole genome shotgun (WGS) entry which is preliminary data.</text>
</comment>
<evidence type="ECO:0000256" key="2">
    <source>
        <dbReference type="ARBA" id="ARBA00022801"/>
    </source>
</evidence>
<dbReference type="Gene3D" id="2.40.10.120">
    <property type="match status" value="1"/>
</dbReference>
<dbReference type="EMBL" id="JABBGH010000001">
    <property type="protein sequence ID" value="NML63859.1"/>
    <property type="molecule type" value="Genomic_DNA"/>
</dbReference>
<keyword evidence="1" id="KW-0645">Protease</keyword>
<dbReference type="InterPro" id="IPR036034">
    <property type="entry name" value="PDZ_sf"/>
</dbReference>
<dbReference type="Gene3D" id="2.30.42.10">
    <property type="match status" value="2"/>
</dbReference>